<protein>
    <submittedName>
        <fullName evidence="2">DUF2142 domain-containing protein</fullName>
    </submittedName>
</protein>
<evidence type="ECO:0000256" key="1">
    <source>
        <dbReference type="SAM" id="Phobius"/>
    </source>
</evidence>
<feature type="transmembrane region" description="Helical" evidence="1">
    <location>
        <begin position="263"/>
        <end position="282"/>
    </location>
</feature>
<feature type="transmembrane region" description="Helical" evidence="1">
    <location>
        <begin position="471"/>
        <end position="491"/>
    </location>
</feature>
<feature type="transmembrane region" description="Helical" evidence="1">
    <location>
        <begin position="410"/>
        <end position="427"/>
    </location>
</feature>
<evidence type="ECO:0000313" key="2">
    <source>
        <dbReference type="EMBL" id="MEQ3362758.1"/>
    </source>
</evidence>
<feature type="transmembrane region" description="Helical" evidence="1">
    <location>
        <begin position="302"/>
        <end position="321"/>
    </location>
</feature>
<name>A0ABV1JCF2_9ACTN</name>
<comment type="caution">
    <text evidence="2">The sequence shown here is derived from an EMBL/GenBank/DDBJ whole genome shotgun (WGS) entry which is preliminary data.</text>
</comment>
<keyword evidence="1" id="KW-0812">Transmembrane</keyword>
<sequence length="492" mass="54538">MDFPEAGMRNDRLKNGILFSLYFLCIVVGEAGLLASICFHYGAGWFTFDTALAVVFLAFAIVLFFMLWGRACRKDQTLFVLVAAPLLVGFALFMMPFAVPDEFTHINRVFDNRSTCPLTTPAQLLDAYTWIGSYDVLGGFMSADFDYSLTKETEYCAASYSTVNYLPPALVVAVGKFFGINGYVLIFAARLSNAALYLVACYWMIGKLPFGRKFAFVFLLNPMLLQQEASCSVDALCNIAIFGFVVQLIAMRFDERSSLPVREWVVLAAFIALVTVCKYAYLPLVLSSVVLYPKIKTRAVRIAVPIAALVLAAGALAFISLRYGTLVAKAAQAICSDSFLGVLGATVFEEGMTVVWQFSGGNLGWPYMNHAGTIVSVYVPVCWIVFLVALGLSVLASFDERIRFKRWERAGLVVLGLLESLLLYIALGEGFSGPGPITWLQGRYFIPPVFLMLFALMLTRKTPFEKIPMKAFAVVMLAINVVSLMFVIRWFW</sequence>
<feature type="transmembrane region" description="Helical" evidence="1">
    <location>
        <begin position="232"/>
        <end position="251"/>
    </location>
</feature>
<feature type="transmembrane region" description="Helical" evidence="1">
    <location>
        <begin position="48"/>
        <end position="66"/>
    </location>
</feature>
<reference evidence="2 3" key="1">
    <citation type="submission" date="2024-04" db="EMBL/GenBank/DDBJ databases">
        <title>Human intestinal bacterial collection.</title>
        <authorList>
            <person name="Pauvert C."/>
            <person name="Hitch T.C.A."/>
            <person name="Clavel T."/>
        </authorList>
    </citation>
    <scope>NUCLEOTIDE SEQUENCE [LARGE SCALE GENOMIC DNA]</scope>
    <source>
        <strain evidence="2 3">CLA-KB-H42</strain>
    </source>
</reference>
<dbReference type="Pfam" id="PF09913">
    <property type="entry name" value="DUF2142"/>
    <property type="match status" value="1"/>
</dbReference>
<feature type="transmembrane region" description="Helical" evidence="1">
    <location>
        <begin position="378"/>
        <end position="398"/>
    </location>
</feature>
<gene>
    <name evidence="2" type="ORF">AAA083_07195</name>
</gene>
<dbReference type="EMBL" id="JBBNOP010000005">
    <property type="protein sequence ID" value="MEQ3362758.1"/>
    <property type="molecule type" value="Genomic_DNA"/>
</dbReference>
<dbReference type="Proteomes" id="UP001487305">
    <property type="component" value="Unassembled WGS sequence"/>
</dbReference>
<keyword evidence="1" id="KW-1133">Transmembrane helix</keyword>
<dbReference type="InterPro" id="IPR018674">
    <property type="entry name" value="DUF2142_membrane"/>
</dbReference>
<feature type="transmembrane region" description="Helical" evidence="1">
    <location>
        <begin position="333"/>
        <end position="358"/>
    </location>
</feature>
<organism evidence="2 3">
    <name type="scientific">Raoultibacter massiliensis</name>
    <dbReference type="NCBI Taxonomy" id="1852371"/>
    <lineage>
        <taxon>Bacteria</taxon>
        <taxon>Bacillati</taxon>
        <taxon>Actinomycetota</taxon>
        <taxon>Coriobacteriia</taxon>
        <taxon>Eggerthellales</taxon>
        <taxon>Eggerthellaceae</taxon>
        <taxon>Raoultibacter</taxon>
    </lineage>
</organism>
<feature type="transmembrane region" description="Helical" evidence="1">
    <location>
        <begin position="78"/>
        <end position="99"/>
    </location>
</feature>
<feature type="transmembrane region" description="Helical" evidence="1">
    <location>
        <begin position="439"/>
        <end position="459"/>
    </location>
</feature>
<feature type="transmembrane region" description="Helical" evidence="1">
    <location>
        <begin position="169"/>
        <end position="189"/>
    </location>
</feature>
<evidence type="ECO:0000313" key="3">
    <source>
        <dbReference type="Proteomes" id="UP001487305"/>
    </source>
</evidence>
<keyword evidence="3" id="KW-1185">Reference proteome</keyword>
<accession>A0ABV1JCF2</accession>
<proteinExistence type="predicted"/>
<dbReference type="RefSeq" id="WP_180963558.1">
    <property type="nucleotide sequence ID" value="NZ_JBBNOP010000005.1"/>
</dbReference>
<feature type="transmembrane region" description="Helical" evidence="1">
    <location>
        <begin position="21"/>
        <end position="42"/>
    </location>
</feature>
<keyword evidence="1" id="KW-0472">Membrane</keyword>
<feature type="transmembrane region" description="Helical" evidence="1">
    <location>
        <begin position="196"/>
        <end position="220"/>
    </location>
</feature>